<dbReference type="GeneID" id="20831806"/>
<name>F8MEK3_NEUT8</name>
<sequence length="61" mass="6254">MLTLFLKILTTTAGVLAAPAPAAEAAAESLDVSITAASGYVKPCEERAGKCYCLHCYGSTC</sequence>
<organism evidence="2 3">
    <name type="scientific">Neurospora tetrasperma (strain FGSC 2508 / ATCC MYA-4615 / P0657)</name>
    <dbReference type="NCBI Taxonomy" id="510951"/>
    <lineage>
        <taxon>Eukaryota</taxon>
        <taxon>Fungi</taxon>
        <taxon>Dikarya</taxon>
        <taxon>Ascomycota</taxon>
        <taxon>Pezizomycotina</taxon>
        <taxon>Sordariomycetes</taxon>
        <taxon>Sordariomycetidae</taxon>
        <taxon>Sordariales</taxon>
        <taxon>Sordariaceae</taxon>
        <taxon>Neurospora</taxon>
    </lineage>
</organism>
<evidence type="ECO:0000313" key="2">
    <source>
        <dbReference type="EMBL" id="EGO60834.1"/>
    </source>
</evidence>
<dbReference type="EMBL" id="GL891302">
    <property type="protein sequence ID" value="EGO60834.1"/>
    <property type="molecule type" value="Genomic_DNA"/>
</dbReference>
<accession>F8MEK3</accession>
<reference evidence="3" key="1">
    <citation type="journal article" date="2011" name="Genetics">
        <title>Massive changes in genome architecture accompany the transition to self-fertility in the filamentous fungus Neurospora tetrasperma.</title>
        <authorList>
            <person name="Ellison C.E."/>
            <person name="Stajich J.E."/>
            <person name="Jacobson D.J."/>
            <person name="Natvig D.O."/>
            <person name="Lapidus A."/>
            <person name="Foster B."/>
            <person name="Aerts A."/>
            <person name="Riley R."/>
            <person name="Lindquist E.A."/>
            <person name="Grigoriev I.V."/>
            <person name="Taylor J.W."/>
        </authorList>
    </citation>
    <scope>NUCLEOTIDE SEQUENCE [LARGE SCALE GENOMIC DNA]</scope>
    <source>
        <strain evidence="3">FGSC 2508 / P0657</strain>
    </source>
</reference>
<evidence type="ECO:0000256" key="1">
    <source>
        <dbReference type="SAM" id="SignalP"/>
    </source>
</evidence>
<keyword evidence="3" id="KW-1185">Reference proteome</keyword>
<feature type="signal peptide" evidence="1">
    <location>
        <begin position="1"/>
        <end position="17"/>
    </location>
</feature>
<gene>
    <name evidence="2" type="ORF">NEUTE1DRAFT_97986</name>
</gene>
<proteinExistence type="predicted"/>
<dbReference type="AlphaFoldDB" id="F8MEK3"/>
<feature type="chain" id="PRO_5003375109" evidence="1">
    <location>
        <begin position="18"/>
        <end position="61"/>
    </location>
</feature>
<keyword evidence="1" id="KW-0732">Signal</keyword>
<dbReference type="KEGG" id="nte:NEUTE1DRAFT97986"/>
<dbReference type="Proteomes" id="UP000008065">
    <property type="component" value="Unassembled WGS sequence"/>
</dbReference>
<dbReference type="HOGENOM" id="CLU_193173_0_0_1"/>
<protein>
    <submittedName>
        <fullName evidence="2">Uncharacterized protein</fullName>
    </submittedName>
</protein>
<evidence type="ECO:0000313" key="3">
    <source>
        <dbReference type="Proteomes" id="UP000008065"/>
    </source>
</evidence>
<dbReference type="VEuPathDB" id="FungiDB:NEUTE1DRAFT_97986"/>
<dbReference type="RefSeq" id="XP_009848026.1">
    <property type="nucleotide sequence ID" value="XM_009849724.1"/>
</dbReference>